<dbReference type="Gene3D" id="3.30.1920.10">
    <property type="entry name" value="Baseplate protein-like domains - 2 layer sandwich fold"/>
    <property type="match status" value="1"/>
</dbReference>
<keyword evidence="2" id="KW-1185">Reference proteome</keyword>
<evidence type="ECO:0000313" key="2">
    <source>
        <dbReference type="Proteomes" id="UP000238924"/>
    </source>
</evidence>
<dbReference type="InterPro" id="IPR023399">
    <property type="entry name" value="Baseplate-like_2-layer_sand"/>
</dbReference>
<accession>A0ABX5B1V4</accession>
<dbReference type="Gene3D" id="3.55.50.10">
    <property type="entry name" value="Baseplate protein-like domains"/>
    <property type="match status" value="1"/>
</dbReference>
<dbReference type="Proteomes" id="UP000238924">
    <property type="component" value="Unassembled WGS sequence"/>
</dbReference>
<organism evidence="1 2">
    <name type="scientific">Brachyspira murdochii</name>
    <dbReference type="NCBI Taxonomy" id="84378"/>
    <lineage>
        <taxon>Bacteria</taxon>
        <taxon>Pseudomonadati</taxon>
        <taxon>Spirochaetota</taxon>
        <taxon>Spirochaetia</taxon>
        <taxon>Brachyspirales</taxon>
        <taxon>Brachyspiraceae</taxon>
        <taxon>Brachyspira</taxon>
    </lineage>
</organism>
<comment type="caution">
    <text evidence="1">The sequence shown here is derived from an EMBL/GenBank/DDBJ whole genome shotgun (WGS) entry which is preliminary data.</text>
</comment>
<dbReference type="Gene3D" id="2.30.300.10">
    <property type="entry name" value="Baseplate protein-like domain - beta roll fold"/>
    <property type="match status" value="1"/>
</dbReference>
<gene>
    <name evidence="1" type="ORF">DJ52_12415</name>
</gene>
<dbReference type="RefSeq" id="WP_104619015.1">
    <property type="nucleotide sequence ID" value="NZ_JJMJ01000224.1"/>
</dbReference>
<dbReference type="EMBL" id="JJMJ01000224">
    <property type="protein sequence ID" value="PPS21224.1"/>
    <property type="molecule type" value="Genomic_DNA"/>
</dbReference>
<protein>
    <submittedName>
        <fullName evidence="1">Uncharacterized protein</fullName>
    </submittedName>
</protein>
<dbReference type="SUPFAM" id="SSF69279">
    <property type="entry name" value="Phage tail proteins"/>
    <property type="match status" value="2"/>
</dbReference>
<evidence type="ECO:0000313" key="1">
    <source>
        <dbReference type="EMBL" id="PPS21224.1"/>
    </source>
</evidence>
<name>A0ABX5B1V4_9SPIR</name>
<proteinExistence type="predicted"/>
<reference evidence="1 2" key="1">
    <citation type="submission" date="2014-04" db="EMBL/GenBank/DDBJ databases">
        <title>Whole genome sequence of 'Brachyspira hampsonii' D13-03603F2.</title>
        <authorList>
            <person name="Patterson A.H."/>
            <person name="Chaban B."/>
            <person name="Fernando C."/>
            <person name="Harding J.C."/>
            <person name="Hill J.E."/>
        </authorList>
    </citation>
    <scope>NUCLEOTIDE SEQUENCE [LARGE SCALE GENOMIC DNA]</scope>
    <source>
        <strain evidence="1 2">D13-03603F2</strain>
    </source>
</reference>
<sequence>MHIKVYAGKNKRLINYNSIIIKKSIDEICNTADIVCPLSELKKVEKHDRIIIKALMWNNDERNVTTTLVDDISAVLNNNQKQMTIHSRSYARDIIDSTDSGRIEGGTLVEVVRKIAQKYNSNIAVSHYPTDIDKSPTIKSFTWENESVWQKLLTIAENNGYAIASNQQSGLYVWDKKQYLSSIPNHSLKENWNIKSAVLDKKGYEQFNCYRIKGNYGVGEKFDYKCNTKRVFTLFFTDENISQQELLNRAESELKRRKSDELNINVYGWGLPEKEIEKLQIRNKSEQEVFYEPNQLIKVNIPSFGIDNYKVIKSVELILNNEEYSSNIILVDKGAKNEY</sequence>